<comment type="caution">
    <text evidence="1">The sequence shown here is derived from an EMBL/GenBank/DDBJ whole genome shotgun (WGS) entry which is preliminary data.</text>
</comment>
<evidence type="ECO:0000313" key="2">
    <source>
        <dbReference type="Proteomes" id="UP000324800"/>
    </source>
</evidence>
<gene>
    <name evidence="1" type="ORF">EZS28_037674</name>
</gene>
<evidence type="ECO:0000313" key="1">
    <source>
        <dbReference type="EMBL" id="KAA6366799.1"/>
    </source>
</evidence>
<proteinExistence type="predicted"/>
<sequence length="69" mass="8011">MDAGQWLGSWHLQSSNQRELAAVLISLRLWKETISKWKIKCILLKTDDTTTEFSIHRWRAASAILLLCQ</sequence>
<evidence type="ECO:0008006" key="3">
    <source>
        <dbReference type="Google" id="ProtNLM"/>
    </source>
</evidence>
<protein>
    <recommendedName>
        <fullName evidence="3">Reverse transcriptase RNase H-like domain-containing protein</fullName>
    </recommendedName>
</protein>
<accession>A0A5J4U8R7</accession>
<organism evidence="1 2">
    <name type="scientific">Streblomastix strix</name>
    <dbReference type="NCBI Taxonomy" id="222440"/>
    <lineage>
        <taxon>Eukaryota</taxon>
        <taxon>Metamonada</taxon>
        <taxon>Preaxostyla</taxon>
        <taxon>Oxymonadida</taxon>
        <taxon>Streblomastigidae</taxon>
        <taxon>Streblomastix</taxon>
    </lineage>
</organism>
<dbReference type="EMBL" id="SNRW01018998">
    <property type="protein sequence ID" value="KAA6366799.1"/>
    <property type="molecule type" value="Genomic_DNA"/>
</dbReference>
<name>A0A5J4U8R7_9EUKA</name>
<dbReference type="Proteomes" id="UP000324800">
    <property type="component" value="Unassembled WGS sequence"/>
</dbReference>
<dbReference type="AlphaFoldDB" id="A0A5J4U8R7"/>
<reference evidence="1 2" key="1">
    <citation type="submission" date="2019-03" db="EMBL/GenBank/DDBJ databases">
        <title>Single cell metagenomics reveals metabolic interactions within the superorganism composed of flagellate Streblomastix strix and complex community of Bacteroidetes bacteria on its surface.</title>
        <authorList>
            <person name="Treitli S.C."/>
            <person name="Kolisko M."/>
            <person name="Husnik F."/>
            <person name="Keeling P."/>
            <person name="Hampl V."/>
        </authorList>
    </citation>
    <scope>NUCLEOTIDE SEQUENCE [LARGE SCALE GENOMIC DNA]</scope>
    <source>
        <strain evidence="1">ST1C</strain>
    </source>
</reference>